<feature type="region of interest" description="Disordered" evidence="1">
    <location>
        <begin position="1"/>
        <end position="25"/>
    </location>
</feature>
<evidence type="ECO:0000259" key="2">
    <source>
        <dbReference type="Pfam" id="PF20057"/>
    </source>
</evidence>
<organism evidence="3 4">
    <name type="scientific">Pseudoxanthobacter soli DSM 19599</name>
    <dbReference type="NCBI Taxonomy" id="1123029"/>
    <lineage>
        <taxon>Bacteria</taxon>
        <taxon>Pseudomonadati</taxon>
        <taxon>Pseudomonadota</taxon>
        <taxon>Alphaproteobacteria</taxon>
        <taxon>Hyphomicrobiales</taxon>
        <taxon>Segnochrobactraceae</taxon>
        <taxon>Pseudoxanthobacter</taxon>
    </lineage>
</organism>
<evidence type="ECO:0000313" key="3">
    <source>
        <dbReference type="EMBL" id="SHO66213.1"/>
    </source>
</evidence>
<protein>
    <recommendedName>
        <fullName evidence="2">DUF6456 domain-containing protein</fullName>
    </recommendedName>
</protein>
<evidence type="ECO:0000256" key="1">
    <source>
        <dbReference type="SAM" id="MobiDB-lite"/>
    </source>
</evidence>
<gene>
    <name evidence="3" type="ORF">SAMN02745172_02868</name>
</gene>
<name>A0A1M7ZMT2_9HYPH</name>
<dbReference type="InterPro" id="IPR045599">
    <property type="entry name" value="DUF6456"/>
</dbReference>
<proteinExistence type="predicted"/>
<dbReference type="STRING" id="1123029.SAMN02745172_02868"/>
<dbReference type="Pfam" id="PF20057">
    <property type="entry name" value="DUF6456"/>
    <property type="match status" value="1"/>
</dbReference>
<keyword evidence="4" id="KW-1185">Reference proteome</keyword>
<feature type="domain" description="DUF6456" evidence="2">
    <location>
        <begin position="89"/>
        <end position="224"/>
    </location>
</feature>
<reference evidence="3 4" key="1">
    <citation type="submission" date="2016-12" db="EMBL/GenBank/DDBJ databases">
        <authorList>
            <person name="Song W.-J."/>
            <person name="Kurnit D.M."/>
        </authorList>
    </citation>
    <scope>NUCLEOTIDE SEQUENCE [LARGE SCALE GENOMIC DNA]</scope>
    <source>
        <strain evidence="3 4">DSM 19599</strain>
    </source>
</reference>
<dbReference type="AlphaFoldDB" id="A0A1M7ZMT2"/>
<sequence>MKRVRSAAAAGLGRPVGSGGVSKGRDSAITDIKAAKEIVPGGISQGGIEGSGLSRRGRAGGTAGDAGRVRRDGGGGRAPAGLAADVVLDIAESPLGWLSRRPGRDGRPLLSSAQVEAGERLRLDFTRGGLMPRVTQAWQAGGARAARRSGGRGTAGELGDAALDARARFNRAVSAVGPELGGVLTDVCCFLKGLETVEAERGWPVRSAKIVLALALSRLAAHYGLSEAARGPEAARMRSWGAEGYRPEIG</sequence>
<evidence type="ECO:0000313" key="4">
    <source>
        <dbReference type="Proteomes" id="UP000186406"/>
    </source>
</evidence>
<dbReference type="Proteomes" id="UP000186406">
    <property type="component" value="Unassembled WGS sequence"/>
</dbReference>
<feature type="region of interest" description="Disordered" evidence="1">
    <location>
        <begin position="43"/>
        <end position="78"/>
    </location>
</feature>
<dbReference type="EMBL" id="FRXO01000005">
    <property type="protein sequence ID" value="SHO66213.1"/>
    <property type="molecule type" value="Genomic_DNA"/>
</dbReference>
<accession>A0A1M7ZMT2</accession>